<dbReference type="Pfam" id="PF14520">
    <property type="entry name" value="HHH_5"/>
    <property type="match status" value="1"/>
</dbReference>
<dbReference type="Gene3D" id="2.30.30.940">
    <property type="match status" value="1"/>
</dbReference>
<feature type="binding site" evidence="3">
    <location>
        <begin position="347"/>
        <end position="351"/>
    </location>
    <ligand>
        <name>ATP</name>
        <dbReference type="ChEBI" id="CHEBI:30616"/>
    </ligand>
</feature>
<dbReference type="GO" id="GO:0003677">
    <property type="term" value="F:DNA binding"/>
    <property type="evidence" value="ECO:0007669"/>
    <property type="project" value="UniProtKB-UniRule"/>
</dbReference>
<dbReference type="Pfam" id="PF14490">
    <property type="entry name" value="HHH_RecD2"/>
    <property type="match status" value="1"/>
</dbReference>
<dbReference type="GO" id="GO:0017116">
    <property type="term" value="F:single-stranded DNA helicase activity"/>
    <property type="evidence" value="ECO:0007669"/>
    <property type="project" value="TreeGrafter"/>
</dbReference>
<keyword evidence="2 3" id="KW-0067">ATP-binding</keyword>
<dbReference type="SMART" id="SM00278">
    <property type="entry name" value="HhH1"/>
    <property type="match status" value="2"/>
</dbReference>
<evidence type="ECO:0000313" key="8">
    <source>
        <dbReference type="EMBL" id="VFK08041.1"/>
    </source>
</evidence>
<evidence type="ECO:0000259" key="5">
    <source>
        <dbReference type="SMART" id="SM00382"/>
    </source>
</evidence>
<dbReference type="Pfam" id="PF13245">
    <property type="entry name" value="AAA_19"/>
    <property type="match status" value="1"/>
</dbReference>
<dbReference type="Pfam" id="PF13538">
    <property type="entry name" value="UvrD_C_2"/>
    <property type="match status" value="1"/>
</dbReference>
<dbReference type="SUPFAM" id="SSF52540">
    <property type="entry name" value="P-loop containing nucleoside triphosphate hydrolases"/>
    <property type="match status" value="2"/>
</dbReference>
<proteinExistence type="inferred from homology"/>
<evidence type="ECO:0000259" key="4">
    <source>
        <dbReference type="SMART" id="SM00278"/>
    </source>
</evidence>
<sequence length="731" mass="79857">MSGERLSGAVARVVFHNEESGFCVLRVKARGHVDLVTVVGSTATVSPGEFVECQGQWTNDPTHGRQFSAEYLQLVPPSTREGIERYLGSGMVRGIGPHFAGKLVQAFGEQVFDIIENEPERLTELPGLGPKRKAEIVAAWTEQRTIREIMVFLRSYGLGTARAVRIFKTYGNDAIQRVRENPYRLALDIHGMGFATADALAERLGIPRNSPMRARAGLVHLLQELSAEGHCARPQATLTTEAATLLSIPPAVIEEAIHAQVRDKHLILDSIGNRPCVFLATLWNAETGVAGHIQRLLRQPVPWGTIDTEKAAAWVEQKTGVALSDSQRQGVFAALTSKLTVITGGPGVGKTTVINSILRILRAKGTNPLLCAPTGRAAKRLSESTGFPAGTIHRTLEFDPAIMGFKRNRNHPLQTDLVILDETSMVDVVLMSQLLGAIPDRAGLILVGDVDQLPPVGPGSVLADIIQSQRVMTVRLTEIFRQAATSRIVANAHLVNRGIVPERSLPNAPPSDFYVVALDDTPEAIRERLLQMVAERIPQRFGLDPIRQIQILTPTNRGPLGTQILNSALQQQLNPNGSPAVTRFGWTFAPGDKVLQRVNNYDKNTFNGDVGYVVRVEQDAEQLIVDMDGNEISYGFGELDELSLAYAMTIHKAQGSEYPAVVIALATQHYTLLARNLLYTAITRGRRLVVIACQSKALTMAVRNVPSVHRLTKLTERLAATHGNDFQPFVS</sequence>
<dbReference type="Gene3D" id="3.40.50.300">
    <property type="entry name" value="P-loop containing nucleotide triphosphate hydrolases"/>
    <property type="match status" value="2"/>
</dbReference>
<accession>A0A450SH69</accession>
<dbReference type="InterPro" id="IPR055446">
    <property type="entry name" value="RecD2_N_OB"/>
</dbReference>
<name>A0A450SH69_9GAMM</name>
<dbReference type="SMART" id="SM00382">
    <property type="entry name" value="AAA"/>
    <property type="match status" value="1"/>
</dbReference>
<dbReference type="GO" id="GO:0005524">
    <property type="term" value="F:ATP binding"/>
    <property type="evidence" value="ECO:0007669"/>
    <property type="project" value="UniProtKB-UniRule"/>
</dbReference>
<dbReference type="InterPro" id="IPR027417">
    <property type="entry name" value="P-loop_NTPase"/>
</dbReference>
<organism evidence="6">
    <name type="scientific">Candidatus Kentrum sp. FM</name>
    <dbReference type="NCBI Taxonomy" id="2126340"/>
    <lineage>
        <taxon>Bacteria</taxon>
        <taxon>Pseudomonadati</taxon>
        <taxon>Pseudomonadota</taxon>
        <taxon>Gammaproteobacteria</taxon>
        <taxon>Candidatus Kentrum</taxon>
    </lineage>
</organism>
<keyword evidence="3" id="KW-0413">Isomerase</keyword>
<dbReference type="Pfam" id="PF18335">
    <property type="entry name" value="SH3_13"/>
    <property type="match status" value="1"/>
</dbReference>
<dbReference type="InterPro" id="IPR029493">
    <property type="entry name" value="RecD2-like_HHH"/>
</dbReference>
<dbReference type="SUPFAM" id="SSF47781">
    <property type="entry name" value="RuvA domain 2-like"/>
    <property type="match status" value="1"/>
</dbReference>
<dbReference type="HAMAP" id="MF_01488">
    <property type="entry name" value="RecD2"/>
    <property type="match status" value="1"/>
</dbReference>
<dbReference type="GO" id="GO:0006310">
    <property type="term" value="P:DNA recombination"/>
    <property type="evidence" value="ECO:0007669"/>
    <property type="project" value="InterPro"/>
</dbReference>
<dbReference type="InterPro" id="IPR010994">
    <property type="entry name" value="RuvA_2-like"/>
</dbReference>
<comment type="similarity">
    <text evidence="3">Belongs to the RecD family. RecD2 subfamily.</text>
</comment>
<evidence type="ECO:0000256" key="2">
    <source>
        <dbReference type="ARBA" id="ARBA00022840"/>
    </source>
</evidence>
<dbReference type="AlphaFoldDB" id="A0A450SH69"/>
<evidence type="ECO:0000313" key="7">
    <source>
        <dbReference type="EMBL" id="VFJ52587.1"/>
    </source>
</evidence>
<feature type="domain" description="Helix-hairpin-helix DNA-binding motif class 1" evidence="4">
    <location>
        <begin position="184"/>
        <end position="203"/>
    </location>
</feature>
<keyword evidence="3" id="KW-0378">Hydrolase</keyword>
<dbReference type="InterPro" id="IPR006345">
    <property type="entry name" value="RecD2"/>
</dbReference>
<dbReference type="InterPro" id="IPR003593">
    <property type="entry name" value="AAA+_ATPase"/>
</dbReference>
<dbReference type="GO" id="GO:0016787">
    <property type="term" value="F:hydrolase activity"/>
    <property type="evidence" value="ECO:0007669"/>
    <property type="project" value="UniProtKB-KW"/>
</dbReference>
<feature type="domain" description="AAA+ ATPase" evidence="5">
    <location>
        <begin position="336"/>
        <end position="458"/>
    </location>
</feature>
<evidence type="ECO:0000256" key="3">
    <source>
        <dbReference type="HAMAP-Rule" id="MF_01488"/>
    </source>
</evidence>
<keyword evidence="1 3" id="KW-0547">Nucleotide-binding</keyword>
<comment type="catalytic activity">
    <reaction evidence="3">
        <text>ATP + H2O = ADP + phosphate + H(+)</text>
        <dbReference type="Rhea" id="RHEA:13065"/>
        <dbReference type="ChEBI" id="CHEBI:15377"/>
        <dbReference type="ChEBI" id="CHEBI:15378"/>
        <dbReference type="ChEBI" id="CHEBI:30616"/>
        <dbReference type="ChEBI" id="CHEBI:43474"/>
        <dbReference type="ChEBI" id="CHEBI:456216"/>
        <dbReference type="EC" id="5.6.2.3"/>
    </reaction>
</comment>
<dbReference type="CDD" id="cd17933">
    <property type="entry name" value="DEXSc_RecD-like"/>
    <property type="match status" value="1"/>
</dbReference>
<comment type="function">
    <text evidence="3">DNA-dependent ATPase and ATP-dependent 5'-3' DNA helicase. Has no activity on blunt DNA or DNA with 3'-overhangs, requires at least 10 bases of 5'-ssDNA for helicase activity.</text>
</comment>
<dbReference type="InterPro" id="IPR050534">
    <property type="entry name" value="Coronavir_polyprotein_1ab"/>
</dbReference>
<dbReference type="EMBL" id="CAADFA010000110">
    <property type="protein sequence ID" value="VFJ52587.1"/>
    <property type="molecule type" value="Genomic_DNA"/>
</dbReference>
<dbReference type="Gene3D" id="1.10.10.2220">
    <property type="match status" value="1"/>
</dbReference>
<dbReference type="CDD" id="cd18809">
    <property type="entry name" value="SF1_C_RecD"/>
    <property type="match status" value="1"/>
</dbReference>
<keyword evidence="3" id="KW-0238">DNA-binding</keyword>
<dbReference type="EMBL" id="CAADEZ010000102">
    <property type="protein sequence ID" value="VFJ52436.1"/>
    <property type="molecule type" value="Genomic_DNA"/>
</dbReference>
<dbReference type="NCBIfam" id="TIGR01448">
    <property type="entry name" value="recD_rel"/>
    <property type="match status" value="1"/>
</dbReference>
<dbReference type="EMBL" id="CAADFL010000057">
    <property type="protein sequence ID" value="VFK08041.1"/>
    <property type="molecule type" value="Genomic_DNA"/>
</dbReference>
<evidence type="ECO:0000313" key="6">
    <source>
        <dbReference type="EMBL" id="VFJ52436.1"/>
    </source>
</evidence>
<dbReference type="GO" id="GO:0043139">
    <property type="term" value="F:5'-3' DNA helicase activity"/>
    <property type="evidence" value="ECO:0007669"/>
    <property type="project" value="UniProtKB-UniRule"/>
</dbReference>
<dbReference type="GO" id="GO:0009338">
    <property type="term" value="C:exodeoxyribonuclease V complex"/>
    <property type="evidence" value="ECO:0007669"/>
    <property type="project" value="TreeGrafter"/>
</dbReference>
<dbReference type="Gene3D" id="1.10.150.20">
    <property type="entry name" value="5' to 3' exonuclease, C-terminal subdomain"/>
    <property type="match status" value="1"/>
</dbReference>
<protein>
    <recommendedName>
        <fullName evidence="3">ATP-dependent RecD2 DNA helicase</fullName>
        <ecNumber evidence="3">5.6.2.3</ecNumber>
    </recommendedName>
    <alternativeName>
        <fullName evidence="3">DNA 5'-3' helicase subunit RecD2</fullName>
    </alternativeName>
</protein>
<dbReference type="InterPro" id="IPR027785">
    <property type="entry name" value="UvrD-like_helicase_C"/>
</dbReference>
<reference evidence="6" key="1">
    <citation type="submission" date="2019-02" db="EMBL/GenBank/DDBJ databases">
        <authorList>
            <person name="Gruber-Vodicka R. H."/>
            <person name="Seah K. B. B."/>
        </authorList>
    </citation>
    <scope>NUCLEOTIDE SEQUENCE</scope>
    <source>
        <strain evidence="6">BECK_BZ163</strain>
        <strain evidence="8">BECK_BZ164</strain>
        <strain evidence="7">BECK_BZ165</strain>
    </source>
</reference>
<dbReference type="GO" id="GO:0006281">
    <property type="term" value="P:DNA repair"/>
    <property type="evidence" value="ECO:0007669"/>
    <property type="project" value="InterPro"/>
</dbReference>
<feature type="domain" description="Helix-hairpin-helix DNA-binding motif class 1" evidence="4">
    <location>
        <begin position="120"/>
        <end position="139"/>
    </location>
</feature>
<dbReference type="EC" id="5.6.2.3" evidence="3"/>
<keyword evidence="3" id="KW-0347">Helicase</keyword>
<dbReference type="PANTHER" id="PTHR43788:SF6">
    <property type="entry name" value="DNA HELICASE B"/>
    <property type="match status" value="1"/>
</dbReference>
<evidence type="ECO:0000256" key="1">
    <source>
        <dbReference type="ARBA" id="ARBA00022741"/>
    </source>
</evidence>
<dbReference type="PANTHER" id="PTHR43788">
    <property type="entry name" value="DNA2/NAM7 HELICASE FAMILY MEMBER"/>
    <property type="match status" value="1"/>
</dbReference>
<dbReference type="Pfam" id="PF23139">
    <property type="entry name" value="OB_YrrC"/>
    <property type="match status" value="1"/>
</dbReference>
<gene>
    <name evidence="3" type="primary">recD2</name>
    <name evidence="6" type="ORF">BECKFM1743A_GA0114220_101026</name>
    <name evidence="8" type="ORF">BECKFM1743B_GA0114221_100577</name>
    <name evidence="7" type="ORF">BECKFM1743C_GA0114222_101106</name>
</gene>
<dbReference type="InterPro" id="IPR041451">
    <property type="entry name" value="RecD2_SH13"/>
</dbReference>
<dbReference type="InterPro" id="IPR003583">
    <property type="entry name" value="Hlx-hairpin-Hlx_DNA-bd_motif"/>
</dbReference>